<protein>
    <submittedName>
        <fullName evidence="2">Uncharacterized protein</fullName>
    </submittedName>
</protein>
<evidence type="ECO:0000313" key="2">
    <source>
        <dbReference type="EMBL" id="NEV67393.1"/>
    </source>
</evidence>
<name>A0A0C1Y5G6_9CYAN</name>
<reference evidence="2" key="1">
    <citation type="submission" date="2014-11" db="EMBL/GenBank/DDBJ databases">
        <authorList>
            <person name="Malar M.C."/>
            <person name="Sen D."/>
            <person name="Tripathy S."/>
        </authorList>
    </citation>
    <scope>NUCLEOTIDE SEQUENCE</scope>
    <source>
        <strain evidence="2">BDU141951</strain>
    </source>
</reference>
<evidence type="ECO:0000256" key="1">
    <source>
        <dbReference type="SAM" id="MobiDB-lite"/>
    </source>
</evidence>
<proteinExistence type="predicted"/>
<feature type="compositionally biased region" description="Pro residues" evidence="1">
    <location>
        <begin position="97"/>
        <end position="119"/>
    </location>
</feature>
<accession>A0A0C1Y5G6</accession>
<feature type="compositionally biased region" description="Polar residues" evidence="1">
    <location>
        <begin position="74"/>
        <end position="85"/>
    </location>
</feature>
<organism evidence="2">
    <name type="scientific">Lyngbya confervoides BDU141951</name>
    <dbReference type="NCBI Taxonomy" id="1574623"/>
    <lineage>
        <taxon>Bacteria</taxon>
        <taxon>Bacillati</taxon>
        <taxon>Cyanobacteriota</taxon>
        <taxon>Cyanophyceae</taxon>
        <taxon>Oscillatoriophycideae</taxon>
        <taxon>Oscillatoriales</taxon>
        <taxon>Microcoleaceae</taxon>
        <taxon>Lyngbya</taxon>
    </lineage>
</organism>
<feature type="region of interest" description="Disordered" evidence="1">
    <location>
        <begin position="28"/>
        <end position="128"/>
    </location>
</feature>
<reference evidence="2" key="2">
    <citation type="journal article" date="2015" name="Genome Announc.">
        <title>Draft Genome Sequence of Filamentous Marine Cyanobacterium Lyngbya confervoides Strain BDU141951.</title>
        <authorList>
            <person name="Chandrababunaidu M.M."/>
            <person name="Sen D."/>
            <person name="Tripathy S."/>
        </authorList>
    </citation>
    <scope>NUCLEOTIDE SEQUENCE</scope>
    <source>
        <strain evidence="2">BDU141951</strain>
    </source>
</reference>
<gene>
    <name evidence="2" type="ORF">QQ91_009725</name>
</gene>
<sequence>MNRYVLAAVLGAIAFLTLLGIGNSQDMLRRSRSSLSANPSSAATGATQTGIAGAGQYVLRQTSPEAIERLPNVANGTTAQPNINPGATEPTPTDPNATPPVPPSTTPPSTPAPETPPPTDQEAIPALW</sequence>
<dbReference type="AlphaFoldDB" id="A0A0C1Y5G6"/>
<reference evidence="2" key="3">
    <citation type="submission" date="2020-02" db="EMBL/GenBank/DDBJ databases">
        <authorList>
            <person name="Sarangi A.N."/>
            <person name="Ghosh S."/>
            <person name="Mukherjee M."/>
            <person name="Tripathy S."/>
        </authorList>
    </citation>
    <scope>NUCLEOTIDE SEQUENCE</scope>
    <source>
        <strain evidence="2">BDU141951</strain>
    </source>
</reference>
<feature type="compositionally biased region" description="Low complexity" evidence="1">
    <location>
        <begin position="33"/>
        <end position="56"/>
    </location>
</feature>
<comment type="caution">
    <text evidence="2">The sequence shown here is derived from an EMBL/GenBank/DDBJ whole genome shotgun (WGS) entry which is preliminary data.</text>
</comment>
<dbReference type="EMBL" id="JTHE02000003">
    <property type="protein sequence ID" value="NEV67393.1"/>
    <property type="molecule type" value="Genomic_DNA"/>
</dbReference>